<dbReference type="Proteomes" id="UP000265120">
    <property type="component" value="Chromosome 5"/>
</dbReference>
<dbReference type="InParanoid" id="A0A3P8WEM9"/>
<dbReference type="OrthoDB" id="6585699at2759"/>
<evidence type="ECO:0000256" key="4">
    <source>
        <dbReference type="ARBA" id="ARBA00022454"/>
    </source>
</evidence>
<dbReference type="GO" id="GO:0034080">
    <property type="term" value="P:CENP-A containing chromatin assembly"/>
    <property type="evidence" value="ECO:0007669"/>
    <property type="project" value="InterPro"/>
</dbReference>
<dbReference type="PANTHER" id="PTHR46790">
    <property type="entry name" value="CENTROMERE PROTEIN N"/>
    <property type="match status" value="1"/>
</dbReference>
<dbReference type="AlphaFoldDB" id="A0A3P8WEM9"/>
<dbReference type="GO" id="GO:0005654">
    <property type="term" value="C:nucleoplasm"/>
    <property type="evidence" value="ECO:0007669"/>
    <property type="project" value="TreeGrafter"/>
</dbReference>
<comment type="subcellular location">
    <subcellularLocation>
        <location evidence="2">Chromosome</location>
        <location evidence="2">Centromere</location>
    </subcellularLocation>
    <subcellularLocation>
        <location evidence="1">Nucleus</location>
    </subcellularLocation>
</comment>
<evidence type="ECO:0000256" key="6">
    <source>
        <dbReference type="ARBA" id="ARBA00023328"/>
    </source>
</evidence>
<dbReference type="STRING" id="244447.ENSCSEP00000023045"/>
<keyword evidence="8" id="KW-1185">Reference proteome</keyword>
<dbReference type="FunCoup" id="A0A3P8WEM9">
    <property type="interactions" value="886"/>
</dbReference>
<reference evidence="7" key="3">
    <citation type="submission" date="2025-09" db="UniProtKB">
        <authorList>
            <consortium name="Ensembl"/>
        </authorList>
    </citation>
    <scope>IDENTIFICATION</scope>
</reference>
<comment type="similarity">
    <text evidence="3">Belongs to the CENP-N/CHL4 family.</text>
</comment>
<reference evidence="7" key="2">
    <citation type="submission" date="2025-08" db="UniProtKB">
        <authorList>
            <consortium name="Ensembl"/>
        </authorList>
    </citation>
    <scope>IDENTIFICATION</scope>
</reference>
<evidence type="ECO:0000256" key="5">
    <source>
        <dbReference type="ARBA" id="ARBA00023242"/>
    </source>
</evidence>
<dbReference type="GeneTree" id="ENSGT00390000004738"/>
<protein>
    <submittedName>
        <fullName evidence="7">Centromere protein N</fullName>
    </submittedName>
</protein>
<dbReference type="GeneID" id="103379153"/>
<dbReference type="PANTHER" id="PTHR46790:SF1">
    <property type="entry name" value="CENTROMERE PROTEIN N"/>
    <property type="match status" value="1"/>
</dbReference>
<dbReference type="GO" id="GO:0000775">
    <property type="term" value="C:chromosome, centromeric region"/>
    <property type="evidence" value="ECO:0007669"/>
    <property type="project" value="UniProtKB-SubCell"/>
</dbReference>
<keyword evidence="6" id="KW-0137">Centromere</keyword>
<evidence type="ECO:0000313" key="7">
    <source>
        <dbReference type="Ensembl" id="ENSCSEP00000023045.1"/>
    </source>
</evidence>
<evidence type="ECO:0000313" key="8">
    <source>
        <dbReference type="Proteomes" id="UP000265120"/>
    </source>
</evidence>
<dbReference type="InterPro" id="IPR007902">
    <property type="entry name" value="Chl4/mis15/CENP-N"/>
</dbReference>
<evidence type="ECO:0000256" key="1">
    <source>
        <dbReference type="ARBA" id="ARBA00004123"/>
    </source>
</evidence>
<name>A0A3P8WEM9_CYNSE</name>
<dbReference type="CTD" id="55839"/>
<reference evidence="7 8" key="1">
    <citation type="journal article" date="2014" name="Nat. Genet.">
        <title>Whole-genome sequence of a flatfish provides insights into ZW sex chromosome evolution and adaptation to a benthic lifestyle.</title>
        <authorList>
            <person name="Chen S."/>
            <person name="Zhang G."/>
            <person name="Shao C."/>
            <person name="Huang Q."/>
            <person name="Liu G."/>
            <person name="Zhang P."/>
            <person name="Song W."/>
            <person name="An N."/>
            <person name="Chalopin D."/>
            <person name="Volff J.N."/>
            <person name="Hong Y."/>
            <person name="Li Q."/>
            <person name="Sha Z."/>
            <person name="Zhou H."/>
            <person name="Xie M."/>
            <person name="Yu Q."/>
            <person name="Liu Y."/>
            <person name="Xiang H."/>
            <person name="Wang N."/>
            <person name="Wu K."/>
            <person name="Yang C."/>
            <person name="Zhou Q."/>
            <person name="Liao X."/>
            <person name="Yang L."/>
            <person name="Hu Q."/>
            <person name="Zhang J."/>
            <person name="Meng L."/>
            <person name="Jin L."/>
            <person name="Tian Y."/>
            <person name="Lian J."/>
            <person name="Yang J."/>
            <person name="Miao G."/>
            <person name="Liu S."/>
            <person name="Liang Z."/>
            <person name="Yan F."/>
            <person name="Li Y."/>
            <person name="Sun B."/>
            <person name="Zhang H."/>
            <person name="Zhang J."/>
            <person name="Zhu Y."/>
            <person name="Du M."/>
            <person name="Zhao Y."/>
            <person name="Schartl M."/>
            <person name="Tang Q."/>
            <person name="Wang J."/>
        </authorList>
    </citation>
    <scope>NUCLEOTIDE SEQUENCE</scope>
</reference>
<dbReference type="KEGG" id="csem:103379153"/>
<evidence type="ECO:0000256" key="3">
    <source>
        <dbReference type="ARBA" id="ARBA00005566"/>
    </source>
</evidence>
<dbReference type="OMA" id="WSVYQMK"/>
<dbReference type="InterPro" id="IPR052011">
    <property type="entry name" value="CENP-NAC/CAD_complex"/>
</dbReference>
<keyword evidence="5" id="KW-0539">Nucleus</keyword>
<proteinExistence type="inferred from homology"/>
<evidence type="ECO:0000256" key="2">
    <source>
        <dbReference type="ARBA" id="ARBA00004584"/>
    </source>
</evidence>
<dbReference type="GO" id="GO:0007059">
    <property type="term" value="P:chromosome segregation"/>
    <property type="evidence" value="ECO:0007669"/>
    <property type="project" value="InterPro"/>
</dbReference>
<organism evidence="7 8">
    <name type="scientific">Cynoglossus semilaevis</name>
    <name type="common">Tongue sole</name>
    <dbReference type="NCBI Taxonomy" id="244447"/>
    <lineage>
        <taxon>Eukaryota</taxon>
        <taxon>Metazoa</taxon>
        <taxon>Chordata</taxon>
        <taxon>Craniata</taxon>
        <taxon>Vertebrata</taxon>
        <taxon>Euteleostomi</taxon>
        <taxon>Actinopterygii</taxon>
        <taxon>Neopterygii</taxon>
        <taxon>Teleostei</taxon>
        <taxon>Neoteleostei</taxon>
        <taxon>Acanthomorphata</taxon>
        <taxon>Carangaria</taxon>
        <taxon>Pleuronectiformes</taxon>
        <taxon>Pleuronectoidei</taxon>
        <taxon>Cynoglossidae</taxon>
        <taxon>Cynoglossinae</taxon>
        <taxon>Cynoglossus</taxon>
    </lineage>
</organism>
<dbReference type="Pfam" id="PF05238">
    <property type="entry name" value="CENP-N"/>
    <property type="match status" value="1"/>
</dbReference>
<keyword evidence="4" id="KW-0158">Chromosome</keyword>
<dbReference type="RefSeq" id="XP_008308836.1">
    <property type="nucleotide sequence ID" value="XM_008310614.3"/>
</dbReference>
<dbReference type="Ensembl" id="ENSCSET00000023344.1">
    <property type="protein sequence ID" value="ENSCSEP00000023045.1"/>
    <property type="gene ID" value="ENSCSEG00000014700.1"/>
</dbReference>
<sequence length="345" mass="39339">MDDKSKQLLQRVIRRIPIQTLKATLEKWGRLTAAQQQSIDFTQSKRALTDTVIDICEENQLSMKHITELEMINVIDSPNQSMWHALQLIDPGDDAQTVEFIQFKKQFKSHLVELVRHVSIKIKKHTDEAIWIRIAWGDSYTRPNHMKPTYAVHHLQTPYVFVTTLTSKQKPLLSQALLLSTQYQTIKEANLSGRKLTAIRDLLMKQYQQMFPNSFPSLLTETKENVPDPHKVHEQAGTASTRGRLACETFGRGALPQIETTVYKLDTKYKDPTNQTMSERSRPFKCVVKFESKNLLESLRHCATSGIVSTPVAQLLSSIPKKGRNFFYVTDTDAASSSQRPASQV</sequence>
<accession>A0A3P8WEM9</accession>